<sequence length="629" mass="74096">MFNSDLDKKSVLIWDRHHLTRVPDFEGECYLWQSYFEERSKRKYSIPKYLDKNRNRLREKYNSLIYDLGEKRIQKKRIVDWMMIRPGFSYWWMTLIVEGNYGKSSFMTDLVKLLALEEILATSSFDRIEICSDNDLLKSVVRKFCKSKNIKFYEHDLEKPPFFSKSFTIRSLYSKIFYPLQAIVALIRYLYLIHSLRKQTLPEKRIQNTHITFFDYFFHLKLNKNEPFIFKSDYWTILIDFLRNARVKTHWSHIFIPHSLVANSRKALSVLEQFNLEKTEAHSFLEGFIDRKAILKTFFDYCRLLMLSIRIREFSSLCKTELLGFDFWVLIKADFFNSLRGAIAVQNLFFLNSIENCFDNLPFQKLGFYLQENQAWEMALIHVWRKKRYGTLIGVPHATIRFWDLRYFRDRRSFKNAMPMPDLVALNGIKSSEAFLEGRYPKDQIREVEALRYIHILANTKVHRTGNKKKVVRVLILTDYLPGATILQIQTLINALPALERKYEFILKAHPAYPVDNTEFPGLNFTVTCNSLSDLLNEVDIAYTSNITSASLDAFSAGVPVISMLDGTTLNMSPLLGLKNVTFVSDGRELAKALESQSFSPKRIDQSRMIFHLDKELTKWKELLDLKDF</sequence>
<accession>A0ABS2UAA3</accession>
<dbReference type="InterPro" id="IPR027613">
    <property type="entry name" value="O_ant_LIC13510"/>
</dbReference>
<comment type="caution">
    <text evidence="1">The sequence shown here is derived from an EMBL/GenBank/DDBJ whole genome shotgun (WGS) entry which is preliminary data.</text>
</comment>
<evidence type="ECO:0000313" key="1">
    <source>
        <dbReference type="EMBL" id="MBM9577301.1"/>
    </source>
</evidence>
<dbReference type="NCBIfam" id="TIGR04326">
    <property type="entry name" value="O_ant_LIC13510"/>
    <property type="match status" value="1"/>
</dbReference>
<name>A0ABS2UAA3_9LEPT</name>
<dbReference type="Proteomes" id="UP000724686">
    <property type="component" value="Unassembled WGS sequence"/>
</dbReference>
<organism evidence="1 2">
    <name type="scientific">Leptospira ainlahdjerensis</name>
    <dbReference type="NCBI Taxonomy" id="2810033"/>
    <lineage>
        <taxon>Bacteria</taxon>
        <taxon>Pseudomonadati</taxon>
        <taxon>Spirochaetota</taxon>
        <taxon>Spirochaetia</taxon>
        <taxon>Leptospirales</taxon>
        <taxon>Leptospiraceae</taxon>
        <taxon>Leptospira</taxon>
    </lineage>
</organism>
<dbReference type="EMBL" id="JAFFPU010000033">
    <property type="protein sequence ID" value="MBM9577301.1"/>
    <property type="molecule type" value="Genomic_DNA"/>
</dbReference>
<evidence type="ECO:0000313" key="2">
    <source>
        <dbReference type="Proteomes" id="UP000724686"/>
    </source>
</evidence>
<protein>
    <submittedName>
        <fullName evidence="1">Carbohydrate biosynthesis protein</fullName>
    </submittedName>
</protein>
<reference evidence="1 2" key="1">
    <citation type="submission" date="2021-02" db="EMBL/GenBank/DDBJ databases">
        <title>Leptospira ainlahdjerensis sp. nov., Leptospira ainazelensis sp. nov., Leptospira abararensis sp. nov. and Leptospira chreensis sp. nov., four new species isolated from water sources in Algeria.</title>
        <authorList>
            <person name="Amara Korba A."/>
            <person name="Kainiu M."/>
            <person name="Vincent A.T."/>
            <person name="Mariet J.-F."/>
            <person name="Veyrier F.J."/>
            <person name="Goarant C."/>
            <person name="Picardeau M."/>
        </authorList>
    </citation>
    <scope>NUCLEOTIDE SEQUENCE [LARGE SCALE GENOMIC DNA]</scope>
    <source>
        <strain evidence="1 2">201903070</strain>
    </source>
</reference>
<keyword evidence="2" id="KW-1185">Reference proteome</keyword>
<proteinExistence type="predicted"/>
<gene>
    <name evidence="1" type="ORF">JWG45_09065</name>
</gene>
<dbReference type="RefSeq" id="WP_205279436.1">
    <property type="nucleotide sequence ID" value="NZ_JAFFPU010000033.1"/>
</dbReference>